<dbReference type="RefSeq" id="WP_150653005.1">
    <property type="nucleotide sequence ID" value="NZ_CABVHJ010000044.1"/>
</dbReference>
<evidence type="ECO:0000256" key="1">
    <source>
        <dbReference type="SAM" id="MobiDB-lite"/>
    </source>
</evidence>
<sequence length="552" mass="61044">MSEQSHSPTNADEVQWTSSGDITITSDGETESQSLYSNGFNMLKVYVDFNVFHGDDDITGQITQDLLNASVSLINFMDEGEVYPFVPTPTIRDPSPELSPWRQGFATTSRENEFTARPGVAKNTEINVGVGKSRVIKYLLYKGDIKTSHPKIGVKIVSTSGAVNYSSYARGDDSSLTIDLWEGITFKPEQFTVKAASMSPMPNGASDISTQLPPPDVPSQINYWRQINFTITLDNTDAKLLSSIPTLGSFAVPNAQRKRNSFCTDLYIWPERTGDTEDILPFCISGMSTSVARIATGPINKIEPASKAGIRATLIFRMCTNIEIYFPDASETLITIFDEYGNSGTFFVNNDLPTYVAATQATPATPATINVESFTPFSLYCNNDYRDFRPYTLVNTNGTLVFCEVNNLGLEAQTCNSIHSSVRGYAMNIRPSLVPNDQFIYRFYQVRDGNNIELSLGIDAALTMHPYTLAGKPGDPDSPDSSPYTGFFLWPVWTTGELAIYLATSGHEFIKAGTKTSAGNWFYVEYDGNHDFNLANIMNLPAYRWKLLPVTD</sequence>
<organism evidence="2 3">
    <name type="scientific">Pseudomonas fluorescens</name>
    <dbReference type="NCBI Taxonomy" id="294"/>
    <lineage>
        <taxon>Bacteria</taxon>
        <taxon>Pseudomonadati</taxon>
        <taxon>Pseudomonadota</taxon>
        <taxon>Gammaproteobacteria</taxon>
        <taxon>Pseudomonadales</taxon>
        <taxon>Pseudomonadaceae</taxon>
        <taxon>Pseudomonas</taxon>
    </lineage>
</organism>
<proteinExistence type="predicted"/>
<accession>A0A5E6Y4M7</accession>
<protein>
    <submittedName>
        <fullName evidence="2">Uncharacterized protein</fullName>
    </submittedName>
</protein>
<dbReference type="AlphaFoldDB" id="A0A5E6Y4M7"/>
<evidence type="ECO:0000313" key="3">
    <source>
        <dbReference type="Proteomes" id="UP000327167"/>
    </source>
</evidence>
<evidence type="ECO:0000313" key="2">
    <source>
        <dbReference type="EMBL" id="VVN48015.1"/>
    </source>
</evidence>
<dbReference type="Proteomes" id="UP000327167">
    <property type="component" value="Unassembled WGS sequence"/>
</dbReference>
<dbReference type="EMBL" id="CABVHJ010000044">
    <property type="protein sequence ID" value="VVN48015.1"/>
    <property type="molecule type" value="Genomic_DNA"/>
</dbReference>
<name>A0A5E6Y4M7_PSEFL</name>
<feature type="region of interest" description="Disordered" evidence="1">
    <location>
        <begin position="1"/>
        <end position="29"/>
    </location>
</feature>
<gene>
    <name evidence="2" type="ORF">PS655_06039</name>
</gene>
<reference evidence="2 3" key="1">
    <citation type="submission" date="2019-09" db="EMBL/GenBank/DDBJ databases">
        <authorList>
            <person name="Chandra G."/>
            <person name="Truman W A."/>
        </authorList>
    </citation>
    <scope>NUCLEOTIDE SEQUENCE [LARGE SCALE GENOMIC DNA]</scope>
    <source>
        <strain evidence="2">PS655</strain>
    </source>
</reference>